<gene>
    <name evidence="5" type="primary">recX</name>
    <name evidence="8" type="ORF">COX09_00645</name>
</gene>
<dbReference type="PANTHER" id="PTHR33602">
    <property type="entry name" value="REGULATORY PROTEIN RECX FAMILY PROTEIN"/>
    <property type="match status" value="1"/>
</dbReference>
<evidence type="ECO:0000259" key="7">
    <source>
        <dbReference type="Pfam" id="PF02631"/>
    </source>
</evidence>
<evidence type="ECO:0000256" key="6">
    <source>
        <dbReference type="SAM" id="MobiDB-lite"/>
    </source>
</evidence>
<dbReference type="EMBL" id="PCSQ01000014">
    <property type="protein sequence ID" value="PIP52602.1"/>
    <property type="molecule type" value="Genomic_DNA"/>
</dbReference>
<sequence>MTSWLKKLKSLSGKKLKPESKRAVKVNTEADPKKQLNKAVHLLSFRPRSAAELKQRGLAAAIPKLIELDLIDDKKFAQWWVEQRVNSNPRGNIGLKAELQQKGIDREIIASVLLTKDQEIDLAKKLLAKKNLDQPRAQRFLLSRGFESDVVFQLTPVGK</sequence>
<comment type="subcellular location">
    <subcellularLocation>
        <location evidence="1 5">Cytoplasm</location>
    </subcellularLocation>
</comment>
<feature type="compositionally biased region" description="Basic residues" evidence="6">
    <location>
        <begin position="1"/>
        <end position="15"/>
    </location>
</feature>
<dbReference type="Gene3D" id="1.10.10.10">
    <property type="entry name" value="Winged helix-like DNA-binding domain superfamily/Winged helix DNA-binding domain"/>
    <property type="match status" value="1"/>
</dbReference>
<evidence type="ECO:0000256" key="3">
    <source>
        <dbReference type="ARBA" id="ARBA00018111"/>
    </source>
</evidence>
<evidence type="ECO:0000256" key="2">
    <source>
        <dbReference type="ARBA" id="ARBA00009695"/>
    </source>
</evidence>
<comment type="caution">
    <text evidence="8">The sequence shown here is derived from an EMBL/GenBank/DDBJ whole genome shotgun (WGS) entry which is preliminary data.</text>
</comment>
<organism evidence="8 9">
    <name type="scientific">Candidatus Beckwithbacteria bacterium CG23_combo_of_CG06-09_8_20_14_all_47_9</name>
    <dbReference type="NCBI Taxonomy" id="1974498"/>
    <lineage>
        <taxon>Bacteria</taxon>
        <taxon>Candidatus Beckwithiibacteriota</taxon>
    </lineage>
</organism>
<keyword evidence="4 5" id="KW-0963">Cytoplasm</keyword>
<proteinExistence type="inferred from homology"/>
<name>A0A2H0B4M3_9BACT</name>
<dbReference type="InterPro" id="IPR003783">
    <property type="entry name" value="Regulatory_RecX"/>
</dbReference>
<dbReference type="InterPro" id="IPR053924">
    <property type="entry name" value="RecX_HTH_2nd"/>
</dbReference>
<dbReference type="InterPro" id="IPR036388">
    <property type="entry name" value="WH-like_DNA-bd_sf"/>
</dbReference>
<accession>A0A2H0B4M3</accession>
<comment type="function">
    <text evidence="5">Modulates RecA activity.</text>
</comment>
<evidence type="ECO:0000313" key="8">
    <source>
        <dbReference type="EMBL" id="PIP52602.1"/>
    </source>
</evidence>
<dbReference type="AlphaFoldDB" id="A0A2H0B4M3"/>
<dbReference type="Pfam" id="PF02631">
    <property type="entry name" value="RecX_HTH2"/>
    <property type="match status" value="1"/>
</dbReference>
<evidence type="ECO:0000256" key="1">
    <source>
        <dbReference type="ARBA" id="ARBA00004496"/>
    </source>
</evidence>
<dbReference type="HAMAP" id="MF_01114">
    <property type="entry name" value="RecX"/>
    <property type="match status" value="1"/>
</dbReference>
<evidence type="ECO:0000256" key="5">
    <source>
        <dbReference type="HAMAP-Rule" id="MF_01114"/>
    </source>
</evidence>
<protein>
    <recommendedName>
        <fullName evidence="3 5">Regulatory protein RecX</fullName>
    </recommendedName>
</protein>
<dbReference type="Proteomes" id="UP000231081">
    <property type="component" value="Unassembled WGS sequence"/>
</dbReference>
<evidence type="ECO:0000256" key="4">
    <source>
        <dbReference type="ARBA" id="ARBA00022490"/>
    </source>
</evidence>
<dbReference type="GO" id="GO:0006282">
    <property type="term" value="P:regulation of DNA repair"/>
    <property type="evidence" value="ECO:0007669"/>
    <property type="project" value="UniProtKB-UniRule"/>
</dbReference>
<dbReference type="GO" id="GO:0005737">
    <property type="term" value="C:cytoplasm"/>
    <property type="evidence" value="ECO:0007669"/>
    <property type="project" value="UniProtKB-SubCell"/>
</dbReference>
<evidence type="ECO:0000313" key="9">
    <source>
        <dbReference type="Proteomes" id="UP000231081"/>
    </source>
</evidence>
<comment type="similarity">
    <text evidence="2 5">Belongs to the RecX family.</text>
</comment>
<feature type="region of interest" description="Disordered" evidence="6">
    <location>
        <begin position="1"/>
        <end position="28"/>
    </location>
</feature>
<feature type="compositionally biased region" description="Basic and acidic residues" evidence="6">
    <location>
        <begin position="16"/>
        <end position="28"/>
    </location>
</feature>
<feature type="domain" description="RecX second three-helical" evidence="7">
    <location>
        <begin position="72"/>
        <end position="113"/>
    </location>
</feature>
<reference evidence="8 9" key="1">
    <citation type="submission" date="2017-09" db="EMBL/GenBank/DDBJ databases">
        <title>Depth-based differentiation of microbial function through sediment-hosted aquifers and enrichment of novel symbionts in the deep terrestrial subsurface.</title>
        <authorList>
            <person name="Probst A.J."/>
            <person name="Ladd B."/>
            <person name="Jarett J.K."/>
            <person name="Geller-Mcgrath D.E."/>
            <person name="Sieber C.M."/>
            <person name="Emerson J.B."/>
            <person name="Anantharaman K."/>
            <person name="Thomas B.C."/>
            <person name="Malmstrom R."/>
            <person name="Stieglmeier M."/>
            <person name="Klingl A."/>
            <person name="Woyke T."/>
            <person name="Ryan C.M."/>
            <person name="Banfield J.F."/>
        </authorList>
    </citation>
    <scope>NUCLEOTIDE SEQUENCE [LARGE SCALE GENOMIC DNA]</scope>
    <source>
        <strain evidence="8">CG23_combo_of_CG06-09_8_20_14_all_47_9</strain>
    </source>
</reference>
<dbReference type="PANTHER" id="PTHR33602:SF1">
    <property type="entry name" value="REGULATORY PROTEIN RECX FAMILY PROTEIN"/>
    <property type="match status" value="1"/>
</dbReference>